<proteinExistence type="inferred from homology"/>
<dbReference type="InterPro" id="IPR011531">
    <property type="entry name" value="HCO3_transpt-like_TM_dom"/>
</dbReference>
<feature type="transmembrane region" description="Helical" evidence="11">
    <location>
        <begin position="626"/>
        <end position="644"/>
    </location>
</feature>
<evidence type="ECO:0000256" key="1">
    <source>
        <dbReference type="ARBA" id="ARBA00004651"/>
    </source>
</evidence>
<evidence type="ECO:0000256" key="3">
    <source>
        <dbReference type="ARBA" id="ARBA00022448"/>
    </source>
</evidence>
<feature type="domain" description="Band 3 cytoplasmic" evidence="13">
    <location>
        <begin position="144"/>
        <end position="446"/>
    </location>
</feature>
<keyword evidence="5" id="KW-0039">Anion exchange</keyword>
<keyword evidence="15" id="KW-1185">Reference proteome</keyword>
<gene>
    <name evidence="14" type="ORF">Fcan01_27841</name>
</gene>
<comment type="catalytic activity">
    <reaction evidence="10">
        <text>hydrogencarbonate(in) + chloride(out) = hydrogencarbonate(out) + chloride(in)</text>
        <dbReference type="Rhea" id="RHEA:72363"/>
        <dbReference type="ChEBI" id="CHEBI:17544"/>
        <dbReference type="ChEBI" id="CHEBI:17996"/>
    </reaction>
</comment>
<evidence type="ECO:0000313" key="14">
    <source>
        <dbReference type="EMBL" id="OXA37398.1"/>
    </source>
</evidence>
<dbReference type="SUPFAM" id="SSF55804">
    <property type="entry name" value="Phoshotransferase/anion transport protein"/>
    <property type="match status" value="1"/>
</dbReference>
<comment type="caution">
    <text evidence="14">The sequence shown here is derived from an EMBL/GenBank/DDBJ whole genome shotgun (WGS) entry which is preliminary data.</text>
</comment>
<dbReference type="NCBIfam" id="TIGR00834">
    <property type="entry name" value="ae"/>
    <property type="match status" value="1"/>
</dbReference>
<evidence type="ECO:0000256" key="5">
    <source>
        <dbReference type="ARBA" id="ARBA00022681"/>
    </source>
</evidence>
<feature type="transmembrane region" description="Helical" evidence="11">
    <location>
        <begin position="716"/>
        <end position="734"/>
    </location>
</feature>
<feature type="transmembrane region" description="Helical" evidence="11">
    <location>
        <begin position="907"/>
        <end position="937"/>
    </location>
</feature>
<evidence type="ECO:0000259" key="12">
    <source>
        <dbReference type="Pfam" id="PF00955"/>
    </source>
</evidence>
<dbReference type="OrthoDB" id="1735926at2759"/>
<comment type="similarity">
    <text evidence="2 11">Belongs to the anion exchanger (TC 2.A.31) family.</text>
</comment>
<reference evidence="14 15" key="1">
    <citation type="submission" date="2015-12" db="EMBL/GenBank/DDBJ databases">
        <title>The genome of Folsomia candida.</title>
        <authorList>
            <person name="Faddeeva A."/>
            <person name="Derks M.F."/>
            <person name="Anvar Y."/>
            <person name="Smit S."/>
            <person name="Van Straalen N."/>
            <person name="Roelofs D."/>
        </authorList>
    </citation>
    <scope>NUCLEOTIDE SEQUENCE [LARGE SCALE GENOMIC DNA]</scope>
    <source>
        <strain evidence="14 15">VU population</strain>
        <tissue evidence="14">Whole body</tissue>
    </source>
</reference>
<feature type="domain" description="Bicarbonate transporter-like transmembrane" evidence="12">
    <location>
        <begin position="705"/>
        <end position="1033"/>
    </location>
</feature>
<feature type="transmembrane region" description="Helical" evidence="11">
    <location>
        <begin position="547"/>
        <end position="564"/>
    </location>
</feature>
<feature type="transmembrane region" description="Helical" evidence="11">
    <location>
        <begin position="850"/>
        <end position="872"/>
    </location>
</feature>
<keyword evidence="6 11" id="KW-0812">Transmembrane</keyword>
<feature type="transmembrane region" description="Helical" evidence="11">
    <location>
        <begin position="746"/>
        <end position="765"/>
    </location>
</feature>
<evidence type="ECO:0000256" key="8">
    <source>
        <dbReference type="ARBA" id="ARBA00023065"/>
    </source>
</evidence>
<dbReference type="GO" id="GO:0051453">
    <property type="term" value="P:regulation of intracellular pH"/>
    <property type="evidence" value="ECO:0007669"/>
    <property type="project" value="TreeGrafter"/>
</dbReference>
<keyword evidence="4" id="KW-1003">Cell membrane</keyword>
<keyword evidence="9 11" id="KW-0472">Membrane</keyword>
<feature type="transmembrane region" description="Helical" evidence="11">
    <location>
        <begin position="976"/>
        <end position="993"/>
    </location>
</feature>
<name>A0A226CXY7_FOLCA</name>
<dbReference type="InterPro" id="IPR001717">
    <property type="entry name" value="Anion_exchange"/>
</dbReference>
<dbReference type="PRINTS" id="PR00165">
    <property type="entry name" value="ANIONEXCHNGR"/>
</dbReference>
<accession>A0A226CXY7</accession>
<protein>
    <recommendedName>
        <fullName evidence="11">Anion exchange protein</fullName>
    </recommendedName>
</protein>
<dbReference type="EMBL" id="LNIX01000058">
    <property type="protein sequence ID" value="OXA37398.1"/>
    <property type="molecule type" value="Genomic_DNA"/>
</dbReference>
<evidence type="ECO:0000256" key="2">
    <source>
        <dbReference type="ARBA" id="ARBA00010993"/>
    </source>
</evidence>
<organism evidence="14 15">
    <name type="scientific">Folsomia candida</name>
    <name type="common">Springtail</name>
    <dbReference type="NCBI Taxonomy" id="158441"/>
    <lineage>
        <taxon>Eukaryota</taxon>
        <taxon>Metazoa</taxon>
        <taxon>Ecdysozoa</taxon>
        <taxon>Arthropoda</taxon>
        <taxon>Hexapoda</taxon>
        <taxon>Collembola</taxon>
        <taxon>Entomobryomorpha</taxon>
        <taxon>Isotomoidea</taxon>
        <taxon>Isotomidae</taxon>
        <taxon>Proisotominae</taxon>
        <taxon>Folsomia</taxon>
    </lineage>
</organism>
<evidence type="ECO:0000313" key="15">
    <source>
        <dbReference type="Proteomes" id="UP000198287"/>
    </source>
</evidence>
<dbReference type="GO" id="GO:0005452">
    <property type="term" value="F:solute:inorganic anion antiporter activity"/>
    <property type="evidence" value="ECO:0007669"/>
    <property type="project" value="InterPro"/>
</dbReference>
<feature type="transmembrane region" description="Helical" evidence="11">
    <location>
        <begin position="656"/>
        <end position="674"/>
    </location>
</feature>
<dbReference type="GO" id="GO:0008509">
    <property type="term" value="F:monoatomic anion transmembrane transporter activity"/>
    <property type="evidence" value="ECO:0007669"/>
    <property type="project" value="InterPro"/>
</dbReference>
<sequence length="1049" mass="117952">MNTGKVEGAKLFLHCALSRTLTFPCCGKRSGWKEMSRYSSAFHPILNRIEKIDETHPNPSKPPKQALYQISAFYDHFEILVHNTPPTHMTPTGQPLGRSTPKTIQHVTLDRCTFLPNFIQIGQSVLELSQHRQTDRRTERVYRFVQLFETRSSIEIKEWFEISRWVKYEQDLDEIGRLGQPHVAPIPYCFTAKLNHLINNRSVLLLDPSESDLPATFRNVVDELLVKQFAEGAELDDIFQDLLLFTKPQGTVLAEGRKGSSARIRRGSLRVLSGKGEGEEEIDKLPRKDSIRMKRLVRQNTALIPPSRDRRVLKRRGTFSGLAKFLQDDTPAKDEKSRRVSAQIDDKEGTLILLRGGCTTVGMGAMVLVRFSNSGGEESSRNPFRFLIIFLSPEGMREEFTEIGRSVGTLISDNKFNKGMLSAENKEGILTAFSDFFDRCIILPPGIGYIHNFCQLLPLHVLQEKEILILQIRDDIDNKDRLSSIGSILPPQSDELGALNSPQTFPTTFHRHHKLFGGMINDLKEKILWYKSDLVDGFNSQTVSTTIFLYFTTIAPNVTFGGLLEEKTAGFIGVSETLVAASSSGIIFALLGGQPLNVIAPTGPLLIFDEQLFLFMEMHAIEFLPARVWISLWVLIITIVVASLEGSAIVKYISRFTMEIFSALSSLIFVYEGLEVSYRIFLANPLTKNGGMAGSDEYEGESEQKSNFVVGQPNTAIMSAYLMFGTFIIAYKLKRLKLTNFFPKKIRDILSDFGVPVAIIFMVMIDYRCGVKTTKTQVPSGLSPTMPGKRGWVVSPFGIEKPFNYWMPLITILPGGLIFLIMFMTVEICEKILLTRGGFKKAFGLHWDPVVLAVTNLACGICGLPWMSIAVLRTFAHVEALTVYSKNNPPGMPPTIVKIRENRLSGLFMSVMMGASVFLAPVLKLIPVPVLFGIFLFMGVTSFKPTQLCDRIVLFFTSKDAHPQTVYVRRVPTWKIHLYTVIQIITLVFLWVVKSIKEIAIFFPVVLMLLPPIRQSLKFLFTEAELDALDHETRPLPAQPPTTSDKHAM</sequence>
<dbReference type="PRINTS" id="PR01231">
    <property type="entry name" value="HCO3TRNSPORT"/>
</dbReference>
<evidence type="ECO:0000256" key="6">
    <source>
        <dbReference type="ARBA" id="ARBA00022692"/>
    </source>
</evidence>
<dbReference type="GO" id="GO:0005886">
    <property type="term" value="C:plasma membrane"/>
    <property type="evidence" value="ECO:0007669"/>
    <property type="project" value="UniProtKB-SubCell"/>
</dbReference>
<feature type="transmembrane region" description="Helical" evidence="11">
    <location>
        <begin position="571"/>
        <end position="591"/>
    </location>
</feature>
<dbReference type="Pfam" id="PF00955">
    <property type="entry name" value="HCO3_cotransp"/>
    <property type="match status" value="2"/>
</dbReference>
<comment type="subcellular location">
    <subcellularLocation>
        <location evidence="1">Cell membrane</location>
        <topology evidence="1">Multi-pass membrane protein</topology>
    </subcellularLocation>
    <subcellularLocation>
        <location evidence="11">Membrane</location>
        <topology evidence="11">Multi-pass membrane protein</topology>
    </subcellularLocation>
</comment>
<dbReference type="Pfam" id="PF07565">
    <property type="entry name" value="Band_3_cyto"/>
    <property type="match status" value="1"/>
</dbReference>
<evidence type="ECO:0000259" key="13">
    <source>
        <dbReference type="Pfam" id="PF07565"/>
    </source>
</evidence>
<evidence type="ECO:0000256" key="11">
    <source>
        <dbReference type="RuleBase" id="RU362035"/>
    </source>
</evidence>
<dbReference type="InterPro" id="IPR016152">
    <property type="entry name" value="PTrfase/Anion_transptr"/>
</dbReference>
<dbReference type="Gene3D" id="1.10.287.570">
    <property type="entry name" value="Helical hairpin bin"/>
    <property type="match status" value="1"/>
</dbReference>
<dbReference type="AlphaFoldDB" id="A0A226CXY7"/>
<dbReference type="FunFam" id="1.10.287.570:FF:000001">
    <property type="entry name" value="Anion exchange protein"/>
    <property type="match status" value="1"/>
</dbReference>
<feature type="transmembrane region" description="Helical" evidence="11">
    <location>
        <begin position="805"/>
        <end position="829"/>
    </location>
</feature>
<evidence type="ECO:0000256" key="7">
    <source>
        <dbReference type="ARBA" id="ARBA00022989"/>
    </source>
</evidence>
<dbReference type="PANTHER" id="PTHR11453:SF47">
    <property type="entry name" value="ANION EXCHANGE PROTEIN"/>
    <property type="match status" value="1"/>
</dbReference>
<evidence type="ECO:0000256" key="4">
    <source>
        <dbReference type="ARBA" id="ARBA00022475"/>
    </source>
</evidence>
<dbReference type="GO" id="GO:0015701">
    <property type="term" value="P:bicarbonate transport"/>
    <property type="evidence" value="ECO:0007669"/>
    <property type="project" value="TreeGrafter"/>
</dbReference>
<dbReference type="InterPro" id="IPR003020">
    <property type="entry name" value="HCO3_transpt_euk"/>
</dbReference>
<dbReference type="Gene3D" id="3.40.930.10">
    <property type="entry name" value="Mannitol-specific EII, Chain A"/>
    <property type="match status" value="1"/>
</dbReference>
<feature type="domain" description="Bicarbonate transporter-like transmembrane" evidence="12">
    <location>
        <begin position="514"/>
        <end position="691"/>
    </location>
</feature>
<keyword evidence="8 11" id="KW-0406">Ion transport</keyword>
<evidence type="ECO:0000256" key="10">
    <source>
        <dbReference type="ARBA" id="ARBA00049347"/>
    </source>
</evidence>
<evidence type="ECO:0000256" key="9">
    <source>
        <dbReference type="ARBA" id="ARBA00023136"/>
    </source>
</evidence>
<keyword evidence="7 11" id="KW-1133">Transmembrane helix</keyword>
<dbReference type="Proteomes" id="UP000198287">
    <property type="component" value="Unassembled WGS sequence"/>
</dbReference>
<dbReference type="PANTHER" id="PTHR11453">
    <property type="entry name" value="ANION EXCHANGE PROTEIN"/>
    <property type="match status" value="1"/>
</dbReference>
<keyword evidence="3 11" id="KW-0813">Transport</keyword>
<dbReference type="InterPro" id="IPR013769">
    <property type="entry name" value="Band3_cytoplasmic_dom"/>
</dbReference>